<dbReference type="PROSITE" id="PS51272">
    <property type="entry name" value="SLH"/>
    <property type="match status" value="3"/>
</dbReference>
<dbReference type="InterPro" id="IPR051465">
    <property type="entry name" value="Cell_Envelope_Struct_Comp"/>
</dbReference>
<evidence type="ECO:0000256" key="2">
    <source>
        <dbReference type="SAM" id="SignalP"/>
    </source>
</evidence>
<dbReference type="AlphaFoldDB" id="A0AAJ8LY78"/>
<protein>
    <submittedName>
        <fullName evidence="4">S-layer homology domain-containing protein</fullName>
    </submittedName>
</protein>
<sequence length="374" mass="41125">MKRWMISLGLFAAALTCLPTSGLAYSDVSEDRWYYDEVTELSEKNIITGFPNGDFRPDSNISRQDTAVMIFRALGMDEDAEVTSPFEDLNKDSYAHQAVASLYEAGVITGTSETTFEGTRDITRGELAVLIKRAFELSGSDSAPSFADTENHVYSDEIQSLADAGIAMGASDGNYYPDNQSTRAETAAFLTRILKEEDKVSSLEDNENEEGFSLTSDEQKLAQNINAYREEQGLAPLSVSISLTETARAHVEDSNAYSPEKASTDCNLHSWSDNGSWTPVCYGGSDDDGVKTRIKPSEITDGVYTGDGFENSYWHNEEATVEKAMNGWKNSESHNALMTGQNSWSTITTMGVAIEGNYAHVWYGREDDPQGYAE</sequence>
<dbReference type="SUPFAM" id="SSF55797">
    <property type="entry name" value="PR-1-like"/>
    <property type="match status" value="1"/>
</dbReference>
<proteinExistence type="predicted"/>
<gene>
    <name evidence="4" type="ORF">FTX54_005200</name>
</gene>
<feature type="domain" description="SLH" evidence="3">
    <location>
        <begin position="21"/>
        <end position="84"/>
    </location>
</feature>
<feature type="domain" description="SLH" evidence="3">
    <location>
        <begin position="141"/>
        <end position="204"/>
    </location>
</feature>
<dbReference type="KEGG" id="ahal:FTX54_005200"/>
<name>A0AAJ8LY78_9BACI</name>
<keyword evidence="5" id="KW-1185">Reference proteome</keyword>
<reference evidence="4 5" key="1">
    <citation type="submission" date="2024-01" db="EMBL/GenBank/DDBJ databases">
        <title>Complete Genome Sequence of Alkalicoccus halolimnae BZ-SZ-XJ29T, a Moderately Halophilic Bacterium Isolated from a Salt Lake.</title>
        <authorList>
            <person name="Zhao B."/>
        </authorList>
    </citation>
    <scope>NUCLEOTIDE SEQUENCE [LARGE SCALE GENOMIC DNA]</scope>
    <source>
        <strain evidence="4 5">BZ-SZ-XJ29</strain>
    </source>
</reference>
<dbReference type="Gene3D" id="3.40.33.10">
    <property type="entry name" value="CAP"/>
    <property type="match status" value="1"/>
</dbReference>
<evidence type="ECO:0000259" key="3">
    <source>
        <dbReference type="PROSITE" id="PS51272"/>
    </source>
</evidence>
<dbReference type="PANTHER" id="PTHR43308">
    <property type="entry name" value="OUTER MEMBRANE PROTEIN ALPHA-RELATED"/>
    <property type="match status" value="1"/>
</dbReference>
<keyword evidence="1 2" id="KW-0732">Signal</keyword>
<accession>A0AAJ8LY78</accession>
<dbReference type="Pfam" id="PF00395">
    <property type="entry name" value="SLH"/>
    <property type="match status" value="3"/>
</dbReference>
<feature type="chain" id="PRO_5042500647" evidence="2">
    <location>
        <begin position="25"/>
        <end position="374"/>
    </location>
</feature>
<dbReference type="RefSeq" id="WP_187254568.1">
    <property type="nucleotide sequence ID" value="NZ_CP144914.1"/>
</dbReference>
<dbReference type="InterPro" id="IPR001119">
    <property type="entry name" value="SLH_dom"/>
</dbReference>
<feature type="domain" description="SLH" evidence="3">
    <location>
        <begin position="85"/>
        <end position="140"/>
    </location>
</feature>
<dbReference type="InterPro" id="IPR014044">
    <property type="entry name" value="CAP_dom"/>
</dbReference>
<feature type="signal peptide" evidence="2">
    <location>
        <begin position="1"/>
        <end position="24"/>
    </location>
</feature>
<evidence type="ECO:0000313" key="5">
    <source>
        <dbReference type="Proteomes" id="UP000321816"/>
    </source>
</evidence>
<organism evidence="4 5">
    <name type="scientific">Alkalicoccus halolimnae</name>
    <dbReference type="NCBI Taxonomy" id="1667239"/>
    <lineage>
        <taxon>Bacteria</taxon>
        <taxon>Bacillati</taxon>
        <taxon>Bacillota</taxon>
        <taxon>Bacilli</taxon>
        <taxon>Bacillales</taxon>
        <taxon>Bacillaceae</taxon>
        <taxon>Alkalicoccus</taxon>
    </lineage>
</organism>
<evidence type="ECO:0000256" key="1">
    <source>
        <dbReference type="ARBA" id="ARBA00022729"/>
    </source>
</evidence>
<dbReference type="EMBL" id="CP144914">
    <property type="protein sequence ID" value="WWD80961.1"/>
    <property type="molecule type" value="Genomic_DNA"/>
</dbReference>
<evidence type="ECO:0000313" key="4">
    <source>
        <dbReference type="EMBL" id="WWD80961.1"/>
    </source>
</evidence>
<dbReference type="Proteomes" id="UP000321816">
    <property type="component" value="Chromosome"/>
</dbReference>
<dbReference type="CDD" id="cd05379">
    <property type="entry name" value="CAP_bacterial"/>
    <property type="match status" value="1"/>
</dbReference>
<dbReference type="InterPro" id="IPR035940">
    <property type="entry name" value="CAP_sf"/>
</dbReference>
<dbReference type="Pfam" id="PF00188">
    <property type="entry name" value="CAP"/>
    <property type="match status" value="1"/>
</dbReference>